<organism evidence="9 10">
    <name type="scientific">Clupea harengus</name>
    <name type="common">Atlantic herring</name>
    <dbReference type="NCBI Taxonomy" id="7950"/>
    <lineage>
        <taxon>Eukaryota</taxon>
        <taxon>Metazoa</taxon>
        <taxon>Chordata</taxon>
        <taxon>Craniata</taxon>
        <taxon>Vertebrata</taxon>
        <taxon>Euteleostomi</taxon>
        <taxon>Actinopterygii</taxon>
        <taxon>Neopterygii</taxon>
        <taxon>Teleostei</taxon>
        <taxon>Clupei</taxon>
        <taxon>Clupeiformes</taxon>
        <taxon>Clupeoidei</taxon>
        <taxon>Clupeidae</taxon>
        <taxon>Clupea</taxon>
    </lineage>
</organism>
<feature type="domain" description="Sushi" evidence="8">
    <location>
        <begin position="25"/>
        <end position="89"/>
    </location>
</feature>
<keyword evidence="3 5" id="KW-1015">Disulfide bond</keyword>
<evidence type="ECO:0000256" key="1">
    <source>
        <dbReference type="ARBA" id="ARBA00022659"/>
    </source>
</evidence>
<reference evidence="10" key="1">
    <citation type="submission" date="2025-08" db="UniProtKB">
        <authorList>
            <consortium name="RefSeq"/>
        </authorList>
    </citation>
    <scope>IDENTIFICATION</scope>
</reference>
<keyword evidence="7" id="KW-0732">Signal</keyword>
<comment type="caution">
    <text evidence="5">Lacks conserved residue(s) required for the propagation of feature annotation.</text>
</comment>
<evidence type="ECO:0000256" key="3">
    <source>
        <dbReference type="ARBA" id="ARBA00023157"/>
    </source>
</evidence>
<dbReference type="InterPro" id="IPR050350">
    <property type="entry name" value="Compl-Cell_Adhes-Reg"/>
</dbReference>
<dbReference type="SUPFAM" id="SSF57535">
    <property type="entry name" value="Complement control module/SCR domain"/>
    <property type="match status" value="3"/>
</dbReference>
<dbReference type="RefSeq" id="XP_031442838.1">
    <property type="nucleotide sequence ID" value="XM_031586978.2"/>
</dbReference>
<evidence type="ECO:0000259" key="8">
    <source>
        <dbReference type="PROSITE" id="PS50923"/>
    </source>
</evidence>
<feature type="chain" id="PRO_5028253727" evidence="7">
    <location>
        <begin position="26"/>
        <end position="294"/>
    </location>
</feature>
<feature type="disulfide bond" evidence="5">
    <location>
        <begin position="60"/>
        <end position="87"/>
    </location>
</feature>
<dbReference type="Pfam" id="PF00084">
    <property type="entry name" value="Sushi"/>
    <property type="match status" value="3"/>
</dbReference>
<feature type="domain" description="Sushi" evidence="8">
    <location>
        <begin position="90"/>
        <end position="149"/>
    </location>
</feature>
<feature type="domain" description="Sushi" evidence="8">
    <location>
        <begin position="150"/>
        <end position="215"/>
    </location>
</feature>
<accession>A0A6P8GWE0</accession>
<sequence length="294" mass="32393">MVRAKRSMLQSLMTLAPFFLCTVKAECPTAPTELDNNVILSDEAVVQNEFPDGSVVKLECDNGYVPEEGNNTITCDSGSWTKVELRCTRKNCGPPKVIPHLTFEYQNGENGTYFRDRIRAICEPGFQLVGSGHWQCLNHGWKGKSACKEIMCGAAQLDTLPALENGRIIKAPLDKEHIQFGDSIQYSCSDDYHLTGNDTIKCTENGYTELPKCEVTAQRPSKTPKKEPIESSVSVSKGAAIAVPVLAVFFIVSSLLICHCAGNRGSYDTQEGSNKMGKLTKRKSDNFQDHFDVV</sequence>
<dbReference type="AlphaFoldDB" id="A0A6P8GWE0"/>
<name>A0A6P8GWE0_CLUHA</name>
<dbReference type="SMART" id="SM00032">
    <property type="entry name" value="CCP"/>
    <property type="match status" value="3"/>
</dbReference>
<dbReference type="Proteomes" id="UP000515152">
    <property type="component" value="Chromosome 20"/>
</dbReference>
<dbReference type="PANTHER" id="PTHR19325">
    <property type="entry name" value="COMPLEMENT COMPONENT-RELATED SUSHI DOMAIN-CONTAINING"/>
    <property type="match status" value="1"/>
</dbReference>
<keyword evidence="9" id="KW-1185">Reference proteome</keyword>
<keyword evidence="1 5" id="KW-0768">Sushi</keyword>
<feature type="transmembrane region" description="Helical" evidence="6">
    <location>
        <begin position="238"/>
        <end position="258"/>
    </location>
</feature>
<evidence type="ECO:0000313" key="10">
    <source>
        <dbReference type="RefSeq" id="XP_031442838.1"/>
    </source>
</evidence>
<dbReference type="PANTHER" id="PTHR19325:SF569">
    <property type="entry name" value="COMPLEMENT COMPONENT 4 BINDING PROTEIN, SECRETORY-RELATED"/>
    <property type="match status" value="1"/>
</dbReference>
<keyword evidence="6" id="KW-0812">Transmembrane</keyword>
<dbReference type="CDD" id="cd00033">
    <property type="entry name" value="CCP"/>
    <property type="match status" value="3"/>
</dbReference>
<gene>
    <name evidence="10" type="primary">LOC116225154</name>
</gene>
<protein>
    <submittedName>
        <fullName evidence="10">Complement factor H-like isoform X1</fullName>
    </submittedName>
</protein>
<keyword evidence="6" id="KW-0472">Membrane</keyword>
<keyword evidence="4" id="KW-0325">Glycoprotein</keyword>
<evidence type="ECO:0000256" key="4">
    <source>
        <dbReference type="ARBA" id="ARBA00023180"/>
    </source>
</evidence>
<dbReference type="KEGG" id="char:116225154"/>
<feature type="signal peptide" evidence="7">
    <location>
        <begin position="1"/>
        <end position="25"/>
    </location>
</feature>
<dbReference type="InterPro" id="IPR000436">
    <property type="entry name" value="Sushi_SCR_CCP_dom"/>
</dbReference>
<dbReference type="PROSITE" id="PS50923">
    <property type="entry name" value="SUSHI"/>
    <property type="match status" value="3"/>
</dbReference>
<evidence type="ECO:0000256" key="7">
    <source>
        <dbReference type="SAM" id="SignalP"/>
    </source>
</evidence>
<evidence type="ECO:0000256" key="6">
    <source>
        <dbReference type="SAM" id="Phobius"/>
    </source>
</evidence>
<keyword evidence="2" id="KW-0677">Repeat</keyword>
<keyword evidence="6" id="KW-1133">Transmembrane helix</keyword>
<evidence type="ECO:0000256" key="5">
    <source>
        <dbReference type="PROSITE-ProRule" id="PRU00302"/>
    </source>
</evidence>
<evidence type="ECO:0000256" key="2">
    <source>
        <dbReference type="ARBA" id="ARBA00022737"/>
    </source>
</evidence>
<dbReference type="InterPro" id="IPR035976">
    <property type="entry name" value="Sushi/SCR/CCP_sf"/>
</dbReference>
<dbReference type="Gene3D" id="2.10.70.10">
    <property type="entry name" value="Complement Module, domain 1"/>
    <property type="match status" value="3"/>
</dbReference>
<dbReference type="GeneID" id="116225154"/>
<proteinExistence type="predicted"/>
<evidence type="ECO:0000313" key="9">
    <source>
        <dbReference type="Proteomes" id="UP000515152"/>
    </source>
</evidence>